<dbReference type="InterPro" id="IPR011009">
    <property type="entry name" value="Kinase-like_dom_sf"/>
</dbReference>
<keyword evidence="7" id="KW-0723">Serine/threonine-protein kinase</keyword>
<dbReference type="SMART" id="SM00220">
    <property type="entry name" value="S_TKc"/>
    <property type="match status" value="1"/>
</dbReference>
<comment type="caution">
    <text evidence="9">The sequence shown here is derived from an EMBL/GenBank/DDBJ whole genome shotgun (WGS) entry which is preliminary data.</text>
</comment>
<evidence type="ECO:0000256" key="1">
    <source>
        <dbReference type="ARBA" id="ARBA00022679"/>
    </source>
</evidence>
<feature type="binding site" evidence="6">
    <location>
        <position position="250"/>
    </location>
    <ligand>
        <name>ATP</name>
        <dbReference type="ChEBI" id="CHEBI:30616"/>
    </ligand>
</feature>
<dbReference type="AlphaFoldDB" id="A0A9N9AYD5"/>
<dbReference type="GO" id="GO:0005524">
    <property type="term" value="F:ATP binding"/>
    <property type="evidence" value="ECO:0007669"/>
    <property type="project" value="UniProtKB-UniRule"/>
</dbReference>
<sequence>METPNNQTTNLFIQTPSPLLRQNYFNGCNEFSNHTPSSLNLAYTELPISPDILQQEEKKVAIKRKFNPFVFAEALRELKEEENLESSKKYRTDFPFLEKTLSKRLLYDDESLMDSSGCKKRRSKDLEGVRKVSKDMIDEFFMSSSFVTDEIDEFFTSSSIPKPVKDKTTDLRNQFTTSFAHILSKEYFDRTTFENRYIFTQKKLSNEIYFDSEFVNKEKIGEGEFSEAFKCAVEKTRNLCIVKKSKLPFKGPLDRQDRLEEVNIHYKAGSHKNIVELTSAWEQRGYLYLQIELCETGRQETFSEEEIWQVISDIKSAFIYMHGKSIVHLDVKPENILIKKTNAQNIYKLADFGCATLLPPRKWFDKDGDRRYISNDALNGTYSPGADWFSLGITVIELATLRQMEGNGDIYQRLRRGDFSDYKDQLLTYSEKLKKAIKVMLSPNHKGRYVDSSFGI</sequence>
<comment type="similarity">
    <text evidence="5">Belongs to the protein kinase superfamily. Ser/Thr protein kinase family. GCN2 subfamily.</text>
</comment>
<evidence type="ECO:0000313" key="9">
    <source>
        <dbReference type="EMBL" id="CAG8544578.1"/>
    </source>
</evidence>
<dbReference type="PROSITE" id="PS00108">
    <property type="entry name" value="PROTEIN_KINASE_ST"/>
    <property type="match status" value="1"/>
</dbReference>
<keyword evidence="4 6" id="KW-0067">ATP-binding</keyword>
<reference evidence="9" key="1">
    <citation type="submission" date="2021-06" db="EMBL/GenBank/DDBJ databases">
        <authorList>
            <person name="Kallberg Y."/>
            <person name="Tangrot J."/>
            <person name="Rosling A."/>
        </authorList>
    </citation>
    <scope>NUCLEOTIDE SEQUENCE</scope>
    <source>
        <strain evidence="9">UK204</strain>
    </source>
</reference>
<feature type="domain" description="Protein kinase" evidence="8">
    <location>
        <begin position="214"/>
        <end position="456"/>
    </location>
</feature>
<dbReference type="Proteomes" id="UP000789570">
    <property type="component" value="Unassembled WGS sequence"/>
</dbReference>
<evidence type="ECO:0000256" key="5">
    <source>
        <dbReference type="ARBA" id="ARBA00037982"/>
    </source>
</evidence>
<evidence type="ECO:0000259" key="8">
    <source>
        <dbReference type="PROSITE" id="PS50011"/>
    </source>
</evidence>
<dbReference type="PANTHER" id="PTHR11042">
    <property type="entry name" value="EUKARYOTIC TRANSLATION INITIATION FACTOR 2-ALPHA KINASE EIF2-ALPHA KINASE -RELATED"/>
    <property type="match status" value="1"/>
</dbReference>
<organism evidence="9 10">
    <name type="scientific">Funneliformis caledonium</name>
    <dbReference type="NCBI Taxonomy" id="1117310"/>
    <lineage>
        <taxon>Eukaryota</taxon>
        <taxon>Fungi</taxon>
        <taxon>Fungi incertae sedis</taxon>
        <taxon>Mucoromycota</taxon>
        <taxon>Glomeromycotina</taxon>
        <taxon>Glomeromycetes</taxon>
        <taxon>Glomerales</taxon>
        <taxon>Glomeraceae</taxon>
        <taxon>Funneliformis</taxon>
    </lineage>
</organism>
<dbReference type="PROSITE" id="PS00107">
    <property type="entry name" value="PROTEIN_KINASE_ATP"/>
    <property type="match status" value="1"/>
</dbReference>
<evidence type="ECO:0000256" key="2">
    <source>
        <dbReference type="ARBA" id="ARBA00022741"/>
    </source>
</evidence>
<keyword evidence="3" id="KW-0418">Kinase</keyword>
<keyword evidence="10" id="KW-1185">Reference proteome</keyword>
<gene>
    <name evidence="9" type="ORF">FCALED_LOCUS5810</name>
</gene>
<keyword evidence="2 6" id="KW-0547">Nucleotide-binding</keyword>
<dbReference type="Gene3D" id="1.10.510.10">
    <property type="entry name" value="Transferase(Phosphotransferase) domain 1"/>
    <property type="match status" value="1"/>
</dbReference>
<proteinExistence type="inferred from homology"/>
<dbReference type="SUPFAM" id="SSF56112">
    <property type="entry name" value="Protein kinase-like (PK-like)"/>
    <property type="match status" value="1"/>
</dbReference>
<dbReference type="GO" id="GO:0005737">
    <property type="term" value="C:cytoplasm"/>
    <property type="evidence" value="ECO:0007669"/>
    <property type="project" value="TreeGrafter"/>
</dbReference>
<dbReference type="GO" id="GO:0004674">
    <property type="term" value="F:protein serine/threonine kinase activity"/>
    <property type="evidence" value="ECO:0007669"/>
    <property type="project" value="UniProtKB-KW"/>
</dbReference>
<evidence type="ECO:0000256" key="6">
    <source>
        <dbReference type="PROSITE-ProRule" id="PRU10141"/>
    </source>
</evidence>
<dbReference type="EMBL" id="CAJVPQ010001305">
    <property type="protein sequence ID" value="CAG8544578.1"/>
    <property type="molecule type" value="Genomic_DNA"/>
</dbReference>
<dbReference type="GO" id="GO:0005634">
    <property type="term" value="C:nucleus"/>
    <property type="evidence" value="ECO:0007669"/>
    <property type="project" value="TreeGrafter"/>
</dbReference>
<dbReference type="Gene3D" id="3.30.200.20">
    <property type="entry name" value="Phosphorylase Kinase, domain 1"/>
    <property type="match status" value="1"/>
</dbReference>
<dbReference type="PANTHER" id="PTHR11042:SF190">
    <property type="entry name" value="MITOSIS INHIBITOR PROTEIN KINASE MIK1"/>
    <property type="match status" value="1"/>
</dbReference>
<dbReference type="InterPro" id="IPR017441">
    <property type="entry name" value="Protein_kinase_ATP_BS"/>
</dbReference>
<evidence type="ECO:0000256" key="4">
    <source>
        <dbReference type="ARBA" id="ARBA00022840"/>
    </source>
</evidence>
<dbReference type="InterPro" id="IPR008271">
    <property type="entry name" value="Ser/Thr_kinase_AS"/>
</dbReference>
<dbReference type="InterPro" id="IPR050339">
    <property type="entry name" value="CC_SR_Kinase"/>
</dbReference>
<dbReference type="PROSITE" id="PS50011">
    <property type="entry name" value="PROTEIN_KINASE_DOM"/>
    <property type="match status" value="1"/>
</dbReference>
<accession>A0A9N9AYD5</accession>
<evidence type="ECO:0000256" key="7">
    <source>
        <dbReference type="RuleBase" id="RU000304"/>
    </source>
</evidence>
<evidence type="ECO:0000256" key="3">
    <source>
        <dbReference type="ARBA" id="ARBA00022777"/>
    </source>
</evidence>
<dbReference type="OrthoDB" id="5337378at2759"/>
<keyword evidence="1" id="KW-0808">Transferase</keyword>
<protein>
    <submittedName>
        <fullName evidence="9">8697_t:CDS:1</fullName>
    </submittedName>
</protein>
<evidence type="ECO:0000313" key="10">
    <source>
        <dbReference type="Proteomes" id="UP000789570"/>
    </source>
</evidence>
<name>A0A9N9AYD5_9GLOM</name>
<dbReference type="Pfam" id="PF00069">
    <property type="entry name" value="Pkinase"/>
    <property type="match status" value="1"/>
</dbReference>
<dbReference type="InterPro" id="IPR000719">
    <property type="entry name" value="Prot_kinase_dom"/>
</dbReference>